<dbReference type="Pfam" id="PF08241">
    <property type="entry name" value="Methyltransf_11"/>
    <property type="match status" value="1"/>
</dbReference>
<proteinExistence type="predicted"/>
<dbReference type="RefSeq" id="WP_387724290.1">
    <property type="nucleotide sequence ID" value="NZ_JBIAPI010000012.1"/>
</dbReference>
<feature type="domain" description="Methyltransferase type 11" evidence="1">
    <location>
        <begin position="111"/>
        <end position="174"/>
    </location>
</feature>
<gene>
    <name evidence="2" type="ORF">ACFYV7_34295</name>
</gene>
<dbReference type="GO" id="GO:0032259">
    <property type="term" value="P:methylation"/>
    <property type="evidence" value="ECO:0007669"/>
    <property type="project" value="UniProtKB-KW"/>
</dbReference>
<dbReference type="InterPro" id="IPR013216">
    <property type="entry name" value="Methyltransf_11"/>
</dbReference>
<keyword evidence="2" id="KW-0489">Methyltransferase</keyword>
<evidence type="ECO:0000313" key="2">
    <source>
        <dbReference type="EMBL" id="MFF3227910.1"/>
    </source>
</evidence>
<evidence type="ECO:0000313" key="3">
    <source>
        <dbReference type="Proteomes" id="UP001601948"/>
    </source>
</evidence>
<evidence type="ECO:0000259" key="1">
    <source>
        <dbReference type="Pfam" id="PF08241"/>
    </source>
</evidence>
<dbReference type="Proteomes" id="UP001601948">
    <property type="component" value="Unassembled WGS sequence"/>
</dbReference>
<keyword evidence="2" id="KW-0808">Transferase</keyword>
<dbReference type="GO" id="GO:0008168">
    <property type="term" value="F:methyltransferase activity"/>
    <property type="evidence" value="ECO:0007669"/>
    <property type="project" value="UniProtKB-KW"/>
</dbReference>
<accession>A0ABW6R309</accession>
<dbReference type="EMBL" id="JBIAPI010000012">
    <property type="protein sequence ID" value="MFF3227910.1"/>
    <property type="molecule type" value="Genomic_DNA"/>
</dbReference>
<comment type="caution">
    <text evidence="2">The sequence shown here is derived from an EMBL/GenBank/DDBJ whole genome shotgun (WGS) entry which is preliminary data.</text>
</comment>
<sequence length="231" mass="25531">MKHPADSDVLGEFLVSARSLAEYRAIFMLSDADLHGRILDCPGGAASFTAEASALGAHVTAADPVYARSAEELRILAVAETDRGSSWATAHSARYRWDWYGGPQQHREMRHAAALLFGADQTVHPDRYVAAELPSLPFPDNSFDLVLSSHLLFTYADRLNADFHRNALLELARVGTGEVRAYPLVDHLGNPLDDLIAHVRKELEDKGIRTSLRETGYEFHHGAHTMLVLHP</sequence>
<reference evidence="2 3" key="1">
    <citation type="submission" date="2024-10" db="EMBL/GenBank/DDBJ databases">
        <title>The Natural Products Discovery Center: Release of the First 8490 Sequenced Strains for Exploring Actinobacteria Biosynthetic Diversity.</title>
        <authorList>
            <person name="Kalkreuter E."/>
            <person name="Kautsar S.A."/>
            <person name="Yang D."/>
            <person name="Bader C.D."/>
            <person name="Teijaro C.N."/>
            <person name="Fluegel L."/>
            <person name="Davis C.M."/>
            <person name="Simpson J.R."/>
            <person name="Lauterbach L."/>
            <person name="Steele A.D."/>
            <person name="Gui C."/>
            <person name="Meng S."/>
            <person name="Li G."/>
            <person name="Viehrig K."/>
            <person name="Ye F."/>
            <person name="Su P."/>
            <person name="Kiefer A.F."/>
            <person name="Nichols A."/>
            <person name="Cepeda A.J."/>
            <person name="Yan W."/>
            <person name="Fan B."/>
            <person name="Jiang Y."/>
            <person name="Adhikari A."/>
            <person name="Zheng C.-J."/>
            <person name="Schuster L."/>
            <person name="Cowan T.M."/>
            <person name="Smanski M.J."/>
            <person name="Chevrette M.G."/>
            <person name="De Carvalho L.P.S."/>
            <person name="Shen B."/>
        </authorList>
    </citation>
    <scope>NUCLEOTIDE SEQUENCE [LARGE SCALE GENOMIC DNA]</scope>
    <source>
        <strain evidence="2 3">NPDC003040</strain>
    </source>
</reference>
<keyword evidence="3" id="KW-1185">Reference proteome</keyword>
<dbReference type="InterPro" id="IPR029063">
    <property type="entry name" value="SAM-dependent_MTases_sf"/>
</dbReference>
<protein>
    <submittedName>
        <fullName evidence="2">Methyltransferase domain-containing protein</fullName>
    </submittedName>
</protein>
<dbReference type="SUPFAM" id="SSF53335">
    <property type="entry name" value="S-adenosyl-L-methionine-dependent methyltransferases"/>
    <property type="match status" value="1"/>
</dbReference>
<organism evidence="2 3">
    <name type="scientific">Nocardia suismassiliense</name>
    <dbReference type="NCBI Taxonomy" id="2077092"/>
    <lineage>
        <taxon>Bacteria</taxon>
        <taxon>Bacillati</taxon>
        <taxon>Actinomycetota</taxon>
        <taxon>Actinomycetes</taxon>
        <taxon>Mycobacteriales</taxon>
        <taxon>Nocardiaceae</taxon>
        <taxon>Nocardia</taxon>
    </lineage>
</organism>
<name>A0ABW6R309_9NOCA</name>
<dbReference type="Gene3D" id="3.40.50.150">
    <property type="entry name" value="Vaccinia Virus protein VP39"/>
    <property type="match status" value="1"/>
</dbReference>